<accession>A0A9P9IXU6</accession>
<protein>
    <submittedName>
        <fullName evidence="11">Kinase-like domain-containing protein</fullName>
    </submittedName>
</protein>
<dbReference type="GO" id="GO:0004674">
    <property type="term" value="F:protein serine/threonine kinase activity"/>
    <property type="evidence" value="ECO:0007669"/>
    <property type="project" value="UniProtKB-KW"/>
</dbReference>
<evidence type="ECO:0000256" key="3">
    <source>
        <dbReference type="ARBA" id="ARBA00022777"/>
    </source>
</evidence>
<dbReference type="EMBL" id="JAGMWT010000002">
    <property type="protein sequence ID" value="KAH7134915.1"/>
    <property type="molecule type" value="Genomic_DNA"/>
</dbReference>
<keyword evidence="4 6" id="KW-0067">ATP-binding</keyword>
<evidence type="ECO:0000256" key="8">
    <source>
        <dbReference type="SAM" id="Coils"/>
    </source>
</evidence>
<dbReference type="InterPro" id="IPR011009">
    <property type="entry name" value="Kinase-like_dom_sf"/>
</dbReference>
<dbReference type="InterPro" id="IPR050339">
    <property type="entry name" value="CC_SR_Kinase"/>
</dbReference>
<keyword evidence="2 6" id="KW-0547">Nucleotide-binding</keyword>
<evidence type="ECO:0000313" key="11">
    <source>
        <dbReference type="EMBL" id="KAH7134915.1"/>
    </source>
</evidence>
<feature type="binding site" evidence="6">
    <location>
        <position position="62"/>
    </location>
    <ligand>
        <name>ATP</name>
        <dbReference type="ChEBI" id="CHEBI:30616"/>
    </ligand>
</feature>
<dbReference type="GO" id="GO:0005524">
    <property type="term" value="F:ATP binding"/>
    <property type="evidence" value="ECO:0007669"/>
    <property type="project" value="UniProtKB-UniRule"/>
</dbReference>
<dbReference type="InterPro" id="IPR000719">
    <property type="entry name" value="Prot_kinase_dom"/>
</dbReference>
<evidence type="ECO:0000256" key="6">
    <source>
        <dbReference type="PROSITE-ProRule" id="PRU10141"/>
    </source>
</evidence>
<gene>
    <name evidence="11" type="ORF">B0J11DRAFT_478212</name>
</gene>
<dbReference type="OrthoDB" id="4062651at2759"/>
<dbReference type="Pfam" id="PF00069">
    <property type="entry name" value="Pkinase"/>
    <property type="match status" value="1"/>
</dbReference>
<keyword evidence="1" id="KW-0808">Transferase</keyword>
<keyword evidence="12" id="KW-1185">Reference proteome</keyword>
<evidence type="ECO:0000256" key="7">
    <source>
        <dbReference type="RuleBase" id="RU000304"/>
    </source>
</evidence>
<feature type="coiled-coil region" evidence="8">
    <location>
        <begin position="320"/>
        <end position="354"/>
    </location>
</feature>
<evidence type="ECO:0000256" key="1">
    <source>
        <dbReference type="ARBA" id="ARBA00022679"/>
    </source>
</evidence>
<sequence>MEKELDGNHVSSCVRKDWSGRGSHSEYKRDERIPLNEGRFLGCGVNGEVHEVICQDVRLALKKIVHRHRFLASEKREIDVLKKLKHRHIIELVGTYVQSPILGLLLAPVAQDHDLSVNMLEAIVGENGYLLAPRFGCLASAMAYLHANNIRHKDIKPSNILLSSSGTWITDFGMAKDFTTDLTSTSESRERGTLKYCAPEVATYLDSGRSADMFSLGCVFLEIIVVLEGHRLEDLAALCTKKNRSYEANLDRIEEWLDLCKSTDHHGTNLLIQEIRQMVSADRDMRPTAEAVALRIASIDTYTKAKSWLKFCSQCCDPWYERRRIEHEKELAELDQKQREMKEFVMKINDLLESKPVDFQFDITKEDASEEKPEEISSSAYLSLRPAAENGQQVA</sequence>
<dbReference type="SMART" id="SM00220">
    <property type="entry name" value="S_TKc"/>
    <property type="match status" value="1"/>
</dbReference>
<evidence type="ECO:0000256" key="2">
    <source>
        <dbReference type="ARBA" id="ARBA00022741"/>
    </source>
</evidence>
<keyword evidence="7" id="KW-0723">Serine/threonine-protein kinase</keyword>
<evidence type="ECO:0000313" key="12">
    <source>
        <dbReference type="Proteomes" id="UP000700596"/>
    </source>
</evidence>
<dbReference type="Proteomes" id="UP000700596">
    <property type="component" value="Unassembled WGS sequence"/>
</dbReference>
<feature type="compositionally biased region" description="Basic and acidic residues" evidence="9">
    <location>
        <begin position="363"/>
        <end position="375"/>
    </location>
</feature>
<evidence type="ECO:0000259" key="10">
    <source>
        <dbReference type="PROSITE" id="PS50011"/>
    </source>
</evidence>
<dbReference type="PANTHER" id="PTHR11042">
    <property type="entry name" value="EUKARYOTIC TRANSLATION INITIATION FACTOR 2-ALPHA KINASE EIF2-ALPHA KINASE -RELATED"/>
    <property type="match status" value="1"/>
</dbReference>
<organism evidence="11 12">
    <name type="scientific">Dendryphion nanum</name>
    <dbReference type="NCBI Taxonomy" id="256645"/>
    <lineage>
        <taxon>Eukaryota</taxon>
        <taxon>Fungi</taxon>
        <taxon>Dikarya</taxon>
        <taxon>Ascomycota</taxon>
        <taxon>Pezizomycotina</taxon>
        <taxon>Dothideomycetes</taxon>
        <taxon>Pleosporomycetidae</taxon>
        <taxon>Pleosporales</taxon>
        <taxon>Torulaceae</taxon>
        <taxon>Dendryphion</taxon>
    </lineage>
</organism>
<dbReference type="GO" id="GO:0005634">
    <property type="term" value="C:nucleus"/>
    <property type="evidence" value="ECO:0007669"/>
    <property type="project" value="TreeGrafter"/>
</dbReference>
<dbReference type="PANTHER" id="PTHR11042:SF190">
    <property type="entry name" value="MITOSIS INHIBITOR PROTEIN KINASE MIK1"/>
    <property type="match status" value="1"/>
</dbReference>
<keyword evidence="8" id="KW-0175">Coiled coil</keyword>
<dbReference type="InterPro" id="IPR008271">
    <property type="entry name" value="Ser/Thr_kinase_AS"/>
</dbReference>
<dbReference type="PROSITE" id="PS00108">
    <property type="entry name" value="PROTEIN_KINASE_ST"/>
    <property type="match status" value="1"/>
</dbReference>
<dbReference type="CDD" id="cd00180">
    <property type="entry name" value="PKc"/>
    <property type="match status" value="1"/>
</dbReference>
<name>A0A9P9IXU6_9PLEO</name>
<evidence type="ECO:0000256" key="4">
    <source>
        <dbReference type="ARBA" id="ARBA00022840"/>
    </source>
</evidence>
<reference evidence="11" key="1">
    <citation type="journal article" date="2021" name="Nat. Commun.">
        <title>Genetic determinants of endophytism in the Arabidopsis root mycobiome.</title>
        <authorList>
            <person name="Mesny F."/>
            <person name="Miyauchi S."/>
            <person name="Thiergart T."/>
            <person name="Pickel B."/>
            <person name="Atanasova L."/>
            <person name="Karlsson M."/>
            <person name="Huettel B."/>
            <person name="Barry K.W."/>
            <person name="Haridas S."/>
            <person name="Chen C."/>
            <person name="Bauer D."/>
            <person name="Andreopoulos W."/>
            <person name="Pangilinan J."/>
            <person name="LaButti K."/>
            <person name="Riley R."/>
            <person name="Lipzen A."/>
            <person name="Clum A."/>
            <person name="Drula E."/>
            <person name="Henrissat B."/>
            <person name="Kohler A."/>
            <person name="Grigoriev I.V."/>
            <person name="Martin F.M."/>
            <person name="Hacquard S."/>
        </authorList>
    </citation>
    <scope>NUCLEOTIDE SEQUENCE</scope>
    <source>
        <strain evidence="11">MPI-CAGE-CH-0243</strain>
    </source>
</reference>
<dbReference type="SUPFAM" id="SSF56112">
    <property type="entry name" value="Protein kinase-like (PK-like)"/>
    <property type="match status" value="1"/>
</dbReference>
<dbReference type="AlphaFoldDB" id="A0A9P9IXU6"/>
<dbReference type="PROSITE" id="PS00107">
    <property type="entry name" value="PROTEIN_KINASE_ATP"/>
    <property type="match status" value="1"/>
</dbReference>
<proteinExistence type="inferred from homology"/>
<dbReference type="GO" id="GO:0110031">
    <property type="term" value="P:negative regulation of G2/MI transition of meiotic cell cycle"/>
    <property type="evidence" value="ECO:0007669"/>
    <property type="project" value="TreeGrafter"/>
</dbReference>
<evidence type="ECO:0000256" key="9">
    <source>
        <dbReference type="SAM" id="MobiDB-lite"/>
    </source>
</evidence>
<keyword evidence="3 11" id="KW-0418">Kinase</keyword>
<feature type="domain" description="Protein kinase" evidence="10">
    <location>
        <begin position="35"/>
        <end position="309"/>
    </location>
</feature>
<dbReference type="Gene3D" id="3.30.200.20">
    <property type="entry name" value="Phosphorylase Kinase, domain 1"/>
    <property type="match status" value="1"/>
</dbReference>
<evidence type="ECO:0000256" key="5">
    <source>
        <dbReference type="ARBA" id="ARBA00037982"/>
    </source>
</evidence>
<dbReference type="InterPro" id="IPR017441">
    <property type="entry name" value="Protein_kinase_ATP_BS"/>
</dbReference>
<comment type="similarity">
    <text evidence="5">Belongs to the protein kinase superfamily. Ser/Thr protein kinase family. GCN2 subfamily.</text>
</comment>
<dbReference type="Gene3D" id="1.10.510.10">
    <property type="entry name" value="Transferase(Phosphotransferase) domain 1"/>
    <property type="match status" value="1"/>
</dbReference>
<feature type="region of interest" description="Disordered" evidence="9">
    <location>
        <begin position="363"/>
        <end position="395"/>
    </location>
</feature>
<comment type="caution">
    <text evidence="11">The sequence shown here is derived from an EMBL/GenBank/DDBJ whole genome shotgun (WGS) entry which is preliminary data.</text>
</comment>
<dbReference type="PROSITE" id="PS50011">
    <property type="entry name" value="PROTEIN_KINASE_DOM"/>
    <property type="match status" value="1"/>
</dbReference>
<dbReference type="GO" id="GO:0005737">
    <property type="term" value="C:cytoplasm"/>
    <property type="evidence" value="ECO:0007669"/>
    <property type="project" value="TreeGrafter"/>
</dbReference>